<dbReference type="Proteomes" id="UP001147760">
    <property type="component" value="Unassembled WGS sequence"/>
</dbReference>
<evidence type="ECO:0000313" key="3">
    <source>
        <dbReference type="Proteomes" id="UP001147760"/>
    </source>
</evidence>
<protein>
    <submittedName>
        <fullName evidence="2">Uncharacterized protein</fullName>
    </submittedName>
</protein>
<gene>
    <name evidence="2" type="ORF">N7530_009859</name>
</gene>
<organism evidence="2 3">
    <name type="scientific">Penicillium desertorum</name>
    <dbReference type="NCBI Taxonomy" id="1303715"/>
    <lineage>
        <taxon>Eukaryota</taxon>
        <taxon>Fungi</taxon>
        <taxon>Dikarya</taxon>
        <taxon>Ascomycota</taxon>
        <taxon>Pezizomycotina</taxon>
        <taxon>Eurotiomycetes</taxon>
        <taxon>Eurotiomycetidae</taxon>
        <taxon>Eurotiales</taxon>
        <taxon>Aspergillaceae</taxon>
        <taxon>Penicillium</taxon>
    </lineage>
</organism>
<evidence type="ECO:0000313" key="2">
    <source>
        <dbReference type="EMBL" id="KAJ5466072.1"/>
    </source>
</evidence>
<feature type="compositionally biased region" description="Polar residues" evidence="1">
    <location>
        <begin position="37"/>
        <end position="47"/>
    </location>
</feature>
<dbReference type="EMBL" id="JAPWDO010000006">
    <property type="protein sequence ID" value="KAJ5466072.1"/>
    <property type="molecule type" value="Genomic_DNA"/>
</dbReference>
<keyword evidence="3" id="KW-1185">Reference proteome</keyword>
<dbReference type="OrthoDB" id="10321807at2759"/>
<dbReference type="AlphaFoldDB" id="A0A9W9WJV7"/>
<feature type="region of interest" description="Disordered" evidence="1">
    <location>
        <begin position="1"/>
        <end position="47"/>
    </location>
</feature>
<reference evidence="2" key="2">
    <citation type="journal article" date="2023" name="IMA Fungus">
        <title>Comparative genomic study of the Penicillium genus elucidates a diverse pangenome and 15 lateral gene transfer events.</title>
        <authorList>
            <person name="Petersen C."/>
            <person name="Sorensen T."/>
            <person name="Nielsen M.R."/>
            <person name="Sondergaard T.E."/>
            <person name="Sorensen J.L."/>
            <person name="Fitzpatrick D.A."/>
            <person name="Frisvad J.C."/>
            <person name="Nielsen K.L."/>
        </authorList>
    </citation>
    <scope>NUCLEOTIDE SEQUENCE</scope>
    <source>
        <strain evidence="2">IBT 17660</strain>
    </source>
</reference>
<sequence>MCLRHATSCRKASRQPQYGQRPFEASSDDQIEILESQGDQGTKTQNESEIVEELTCCISCRYFGVRSELMMNDGNPTGGNDFDGRYEAHTGIQTIGMSGIG</sequence>
<proteinExistence type="predicted"/>
<evidence type="ECO:0000256" key="1">
    <source>
        <dbReference type="SAM" id="MobiDB-lite"/>
    </source>
</evidence>
<name>A0A9W9WJV7_9EURO</name>
<comment type="caution">
    <text evidence="2">The sequence shown here is derived from an EMBL/GenBank/DDBJ whole genome shotgun (WGS) entry which is preliminary data.</text>
</comment>
<reference evidence="2" key="1">
    <citation type="submission" date="2022-12" db="EMBL/GenBank/DDBJ databases">
        <authorList>
            <person name="Petersen C."/>
        </authorList>
    </citation>
    <scope>NUCLEOTIDE SEQUENCE</scope>
    <source>
        <strain evidence="2">IBT 17660</strain>
    </source>
</reference>
<accession>A0A9W9WJV7</accession>